<evidence type="ECO:0000313" key="3">
    <source>
        <dbReference type="Proteomes" id="UP001595858"/>
    </source>
</evidence>
<dbReference type="RefSeq" id="WP_344143078.1">
    <property type="nucleotide sequence ID" value="NZ_BAAAQI010000006.1"/>
</dbReference>
<feature type="compositionally biased region" description="Low complexity" evidence="1">
    <location>
        <begin position="540"/>
        <end position="554"/>
    </location>
</feature>
<sequence>MIDEFRAAFQELIDASVSTDPGRFPPAVHTVHQLAAEVPPSERELALEALGPFLGGGHTAPGVAADLSLIAGALVEMGADPGPAGAEVVRLLRSIGQGAAVFLHAWEQTGGGPAPEPDEITAAAEERVAARLGESASTATVCWWTIRRYGLAARTMLTTAGVRSAVRADSELRAELVAISNQLSGVLPEFGEIRALLRMAEATSAVVLDRSSGRAFRVLFDGIGDNFQLHTLLADALIGPEGRGLPGRRPDPRWTAAFRDGRPDPQARVVQGWWNLVALDGSWVWNEGVPADIPTVDGEHVLVLEEQPYPRSWNAGRRHPVVNGWLEVEEEVSAEEAQAWWSRAAPAPASTRPHTGPEPEGEPGTLDTAVPARGGGTAAEEPAPAVRPQESSGPPYGGPAAAPEPTAPAAGVGAADAADAFGGIAAAVGEEHPEPAPDPAARPSGDAAETGRAFAVQAPPDPDPLGAARERLAEGVSEGFAPIPGGSANGSHPPAPESLAPRPAAAAPPLGSDKPAESERPADRPEEDPGDEAPAPPLGEPATGPQPAAPAAAGGEDGTNRPAAADDPSDEEANDGADEDGASAAGEPGPRREAAAPPLPPLPPGVSDSSGWGPRWL</sequence>
<comment type="caution">
    <text evidence="2">The sequence shown here is derived from an EMBL/GenBank/DDBJ whole genome shotgun (WGS) entry which is preliminary data.</text>
</comment>
<gene>
    <name evidence="2" type="ORF">ACFPCZ_22395</name>
</gene>
<evidence type="ECO:0000256" key="1">
    <source>
        <dbReference type="SAM" id="MobiDB-lite"/>
    </source>
</evidence>
<feature type="region of interest" description="Disordered" evidence="1">
    <location>
        <begin position="344"/>
        <end position="617"/>
    </location>
</feature>
<name>A0ABV9SSZ0_9ACTN</name>
<keyword evidence="3" id="KW-1185">Reference proteome</keyword>
<feature type="compositionally biased region" description="Basic and acidic residues" evidence="1">
    <location>
        <begin position="514"/>
        <end position="524"/>
    </location>
</feature>
<protein>
    <submittedName>
        <fullName evidence="2">Uncharacterized protein</fullName>
    </submittedName>
</protein>
<proteinExistence type="predicted"/>
<reference evidence="3" key="1">
    <citation type="journal article" date="2019" name="Int. J. Syst. Evol. Microbiol.">
        <title>The Global Catalogue of Microorganisms (GCM) 10K type strain sequencing project: providing services to taxonomists for standard genome sequencing and annotation.</title>
        <authorList>
            <consortium name="The Broad Institute Genomics Platform"/>
            <consortium name="The Broad Institute Genome Sequencing Center for Infectious Disease"/>
            <person name="Wu L."/>
            <person name="Ma J."/>
        </authorList>
    </citation>
    <scope>NUCLEOTIDE SEQUENCE [LARGE SCALE GENOMIC DNA]</scope>
    <source>
        <strain evidence="3">CGMCC 4.7304</strain>
    </source>
</reference>
<accession>A0ABV9SSZ0</accession>
<organism evidence="2 3">
    <name type="scientific">Streptomonospora arabica</name>
    <dbReference type="NCBI Taxonomy" id="412417"/>
    <lineage>
        <taxon>Bacteria</taxon>
        <taxon>Bacillati</taxon>
        <taxon>Actinomycetota</taxon>
        <taxon>Actinomycetes</taxon>
        <taxon>Streptosporangiales</taxon>
        <taxon>Nocardiopsidaceae</taxon>
        <taxon>Streptomonospora</taxon>
    </lineage>
</organism>
<feature type="compositionally biased region" description="Low complexity" evidence="1">
    <location>
        <begin position="497"/>
        <end position="509"/>
    </location>
</feature>
<feature type="compositionally biased region" description="Acidic residues" evidence="1">
    <location>
        <begin position="567"/>
        <end position="581"/>
    </location>
</feature>
<dbReference type="EMBL" id="JBHSIY010000028">
    <property type="protein sequence ID" value="MFC4869395.1"/>
    <property type="molecule type" value="Genomic_DNA"/>
</dbReference>
<evidence type="ECO:0000313" key="2">
    <source>
        <dbReference type="EMBL" id="MFC4869395.1"/>
    </source>
</evidence>
<feature type="compositionally biased region" description="Low complexity" evidence="1">
    <location>
        <begin position="398"/>
        <end position="428"/>
    </location>
</feature>
<dbReference type="Proteomes" id="UP001595858">
    <property type="component" value="Unassembled WGS sequence"/>
</dbReference>